<dbReference type="AlphaFoldDB" id="A0A7W7ZH44"/>
<dbReference type="SUPFAM" id="SSF56935">
    <property type="entry name" value="Porins"/>
    <property type="match status" value="1"/>
</dbReference>
<keyword evidence="1" id="KW-0175">Coiled coil</keyword>
<comment type="caution">
    <text evidence="3">The sequence shown here is derived from an EMBL/GenBank/DDBJ whole genome shotgun (WGS) entry which is preliminary data.</text>
</comment>
<organism evidence="3 4">
    <name type="scientific">Granulicella aggregans</name>
    <dbReference type="NCBI Taxonomy" id="474949"/>
    <lineage>
        <taxon>Bacteria</taxon>
        <taxon>Pseudomonadati</taxon>
        <taxon>Acidobacteriota</taxon>
        <taxon>Terriglobia</taxon>
        <taxon>Terriglobales</taxon>
        <taxon>Acidobacteriaceae</taxon>
        <taxon>Granulicella</taxon>
    </lineage>
</organism>
<dbReference type="EMBL" id="JACHIP010000006">
    <property type="protein sequence ID" value="MBB5059691.1"/>
    <property type="molecule type" value="Genomic_DNA"/>
</dbReference>
<evidence type="ECO:0000313" key="4">
    <source>
        <dbReference type="Proteomes" id="UP000540989"/>
    </source>
</evidence>
<evidence type="ECO:0008006" key="5">
    <source>
        <dbReference type="Google" id="ProtNLM"/>
    </source>
</evidence>
<proteinExistence type="predicted"/>
<protein>
    <recommendedName>
        <fullName evidence="5">DUF3138 family protein</fullName>
    </recommendedName>
</protein>
<evidence type="ECO:0000313" key="3">
    <source>
        <dbReference type="EMBL" id="MBB5059691.1"/>
    </source>
</evidence>
<feature type="coiled-coil region" evidence="1">
    <location>
        <begin position="80"/>
        <end position="107"/>
    </location>
</feature>
<keyword evidence="4" id="KW-1185">Reference proteome</keyword>
<evidence type="ECO:0000256" key="1">
    <source>
        <dbReference type="SAM" id="Coils"/>
    </source>
</evidence>
<accession>A0A7W7ZH44</accession>
<feature type="region of interest" description="Disordered" evidence="2">
    <location>
        <begin position="108"/>
        <end position="127"/>
    </location>
</feature>
<sequence>MILSTRSASPTLPSHWLLRTNSSRLNCASCVITLSIVSFFGGVAKLAGQAVDTSAAAIQKNDTQHIDDIERRLTDMAGALAQTQAALQQSQAELLKLRAEIIALRAKGGTEPAAPPMDAVTEDPGESATLNRAMRAQIDSLKEQQDLLQAEVKVHDQIKIESASKYNLTVTGMALFNAFSNAGVVDNAELPALALPRTPGASHGSTGASLRQTVFGLAASGPVIGGAQSFATINLDFFGGTNTNAYGYTGLDGYVRMRDSEIGLAWKKTRVRAGYTAPLISPLSPTSFATVAQPALSGSGNLWTWSPQVQIQQDLALREKNGLSLQAGLLYPESPGYSSIQIVSPVDASRHPAVEGRIAYRADVTPSASTRSFAIGVSGYSSNQFYSSNTHIHSWAVAGDWQIPLPARFDLSGEIYRGRALGGLGGGVYKDVLSGVNPITGQYLTVGVETAGGWTQLKFNGDRRIEANAMFGLDDAFTSSYKEVVLPASSSFLTLTTRNSTVTGNLIFRPLSSLILSPEYRRITTWRYNGDAYVANIFTLSAGYKF</sequence>
<dbReference type="RefSeq" id="WP_184221415.1">
    <property type="nucleotide sequence ID" value="NZ_JACHIP010000006.1"/>
</dbReference>
<reference evidence="3 4" key="1">
    <citation type="submission" date="2020-08" db="EMBL/GenBank/DDBJ databases">
        <title>Genomic Encyclopedia of Type Strains, Phase IV (KMG-V): Genome sequencing to study the core and pangenomes of soil and plant-associated prokaryotes.</title>
        <authorList>
            <person name="Whitman W."/>
        </authorList>
    </citation>
    <scope>NUCLEOTIDE SEQUENCE [LARGE SCALE GENOMIC DNA]</scope>
    <source>
        <strain evidence="3 4">M8UP14</strain>
    </source>
</reference>
<gene>
    <name evidence="3" type="ORF">HDF16_004417</name>
</gene>
<name>A0A7W7ZH44_9BACT</name>
<evidence type="ECO:0000256" key="2">
    <source>
        <dbReference type="SAM" id="MobiDB-lite"/>
    </source>
</evidence>
<dbReference type="Proteomes" id="UP000540989">
    <property type="component" value="Unassembled WGS sequence"/>
</dbReference>